<dbReference type="AlphaFoldDB" id="A0A0R3E7G0"/>
<keyword evidence="2" id="KW-1185">Reference proteome</keyword>
<dbReference type="Proteomes" id="UP000051936">
    <property type="component" value="Unassembled WGS sequence"/>
</dbReference>
<gene>
    <name evidence="1" type="ORF">AOQ71_07645</name>
</gene>
<dbReference type="EMBL" id="LJYG01000034">
    <property type="protein sequence ID" value="KRQ15836.1"/>
    <property type="molecule type" value="Genomic_DNA"/>
</dbReference>
<accession>A0A0R3E7G0</accession>
<dbReference type="OrthoDB" id="8236728at2"/>
<organism evidence="1 2">
    <name type="scientific">Bradyrhizobium manausense</name>
    <dbReference type="NCBI Taxonomy" id="989370"/>
    <lineage>
        <taxon>Bacteria</taxon>
        <taxon>Pseudomonadati</taxon>
        <taxon>Pseudomonadota</taxon>
        <taxon>Alphaproteobacteria</taxon>
        <taxon>Hyphomicrobiales</taxon>
        <taxon>Nitrobacteraceae</taxon>
        <taxon>Bradyrhizobium</taxon>
    </lineage>
</organism>
<dbReference type="RefSeq" id="WP_057744174.1">
    <property type="nucleotide sequence ID" value="NZ_LJYG01000034.1"/>
</dbReference>
<sequence>MDRFVECANIDHFLNILTSQDISDRNRETISKLMIAEEDKLGRNLEYLEFAEKRASKCRDRLNYLRRLRDAFADGTEDRLRAEKVLANFQVTHDLVEEFCCRLRVMVSSSPL</sequence>
<reference evidence="1 2" key="1">
    <citation type="submission" date="2015-09" db="EMBL/GenBank/DDBJ databases">
        <title>Draft Genome Sequence of Bradyrhizobium manausense Strain BR 3351T, a Novel Symbiotic Nitrogen-Fixing Alphaproteobacterium Isolated from Brazilian Amazon Rain Forest.</title>
        <authorList>
            <person name="De Araujo J.L."/>
            <person name="Zilli J.E."/>
        </authorList>
    </citation>
    <scope>NUCLEOTIDE SEQUENCE [LARGE SCALE GENOMIC DNA]</scope>
    <source>
        <strain evidence="1 2">BR3351</strain>
    </source>
</reference>
<proteinExistence type="predicted"/>
<evidence type="ECO:0000313" key="2">
    <source>
        <dbReference type="Proteomes" id="UP000051936"/>
    </source>
</evidence>
<comment type="caution">
    <text evidence="1">The sequence shown here is derived from an EMBL/GenBank/DDBJ whole genome shotgun (WGS) entry which is preliminary data.</text>
</comment>
<name>A0A0R3E7G0_9BRAD</name>
<evidence type="ECO:0000313" key="1">
    <source>
        <dbReference type="EMBL" id="KRQ15836.1"/>
    </source>
</evidence>
<protein>
    <submittedName>
        <fullName evidence="1">Uncharacterized protein</fullName>
    </submittedName>
</protein>